<dbReference type="PANTHER" id="PTHR30629">
    <property type="entry name" value="PROPHAGE INTEGRASE"/>
    <property type="match status" value="1"/>
</dbReference>
<sequence length="337" mass="37895">MMGRPRKIDLNLPPRMYLKGRSYWYAAKGGWTNLGRDLSIARTKWAELENTNAPKETMSGVIGRYLREVVPQKAASTQAGNKLEASTLTKVFGQMKPADITPADVWDFMQVRGQKSKVRANRERSLLQDVMRHAIMWGHCRDNPVREVKPFKEMPRTRYVTDAEFDAVKKVAPPLIAAMMDLARLTGQRRGDLLALRRDAITAEGLLITQGKTARSRPVQICIAWTPALRAAVDALKDLERPIASTRLVTSRDGSPMTVEGWKTAWQRTMDKATAPGPNGEPPILAERFHFHDLRAKTVTELKEAGRDARTLSGHASDAMVEKVYDRRRVKKATPLE</sequence>
<keyword evidence="4" id="KW-0233">DNA recombination</keyword>
<dbReference type="EMBL" id="WTVR01000021">
    <property type="protein sequence ID" value="NMF89236.1"/>
    <property type="molecule type" value="Genomic_DNA"/>
</dbReference>
<evidence type="ECO:0000256" key="1">
    <source>
        <dbReference type="ARBA" id="ARBA00008857"/>
    </source>
</evidence>
<dbReference type="InterPro" id="IPR011010">
    <property type="entry name" value="DNA_brk_join_enz"/>
</dbReference>
<organism evidence="6 7">
    <name type="scientific">Aromatoleum petrolei</name>
    <dbReference type="NCBI Taxonomy" id="76116"/>
    <lineage>
        <taxon>Bacteria</taxon>
        <taxon>Pseudomonadati</taxon>
        <taxon>Pseudomonadota</taxon>
        <taxon>Betaproteobacteria</taxon>
        <taxon>Rhodocyclales</taxon>
        <taxon>Rhodocyclaceae</taxon>
        <taxon>Aromatoleum</taxon>
    </lineage>
</organism>
<feature type="domain" description="Tyr recombinase" evidence="5">
    <location>
        <begin position="155"/>
        <end position="337"/>
    </location>
</feature>
<dbReference type="Proteomes" id="UP000652074">
    <property type="component" value="Unassembled WGS sequence"/>
</dbReference>
<evidence type="ECO:0000259" key="5">
    <source>
        <dbReference type="PROSITE" id="PS51898"/>
    </source>
</evidence>
<comment type="caution">
    <text evidence="6">The sequence shown here is derived from an EMBL/GenBank/DDBJ whole genome shotgun (WGS) entry which is preliminary data.</text>
</comment>
<evidence type="ECO:0000256" key="2">
    <source>
        <dbReference type="ARBA" id="ARBA00022908"/>
    </source>
</evidence>
<dbReference type="RefSeq" id="WP_169206615.1">
    <property type="nucleotide sequence ID" value="NZ_CP059560.1"/>
</dbReference>
<keyword evidence="2" id="KW-0229">DNA integration</keyword>
<evidence type="ECO:0000313" key="7">
    <source>
        <dbReference type="Proteomes" id="UP000652074"/>
    </source>
</evidence>
<dbReference type="InterPro" id="IPR050808">
    <property type="entry name" value="Phage_Integrase"/>
</dbReference>
<dbReference type="InterPro" id="IPR002104">
    <property type="entry name" value="Integrase_catalytic"/>
</dbReference>
<evidence type="ECO:0000313" key="6">
    <source>
        <dbReference type="EMBL" id="NMF89236.1"/>
    </source>
</evidence>
<gene>
    <name evidence="6" type="ORF">GPA26_12200</name>
</gene>
<dbReference type="InterPro" id="IPR010998">
    <property type="entry name" value="Integrase_recombinase_N"/>
</dbReference>
<dbReference type="InterPro" id="IPR013762">
    <property type="entry name" value="Integrase-like_cat_sf"/>
</dbReference>
<dbReference type="SUPFAM" id="SSF56349">
    <property type="entry name" value="DNA breaking-rejoining enzymes"/>
    <property type="match status" value="1"/>
</dbReference>
<dbReference type="Pfam" id="PF22022">
    <property type="entry name" value="Phage_int_M"/>
    <property type="match status" value="1"/>
</dbReference>
<evidence type="ECO:0000256" key="4">
    <source>
        <dbReference type="ARBA" id="ARBA00023172"/>
    </source>
</evidence>
<proteinExistence type="inferred from homology"/>
<dbReference type="InterPro" id="IPR053876">
    <property type="entry name" value="Phage_int_M"/>
</dbReference>
<accession>A0ABX1MRC4</accession>
<dbReference type="PANTHER" id="PTHR30629:SF2">
    <property type="entry name" value="PROPHAGE INTEGRASE INTS-RELATED"/>
    <property type="match status" value="1"/>
</dbReference>
<dbReference type="Gene3D" id="1.10.150.130">
    <property type="match status" value="1"/>
</dbReference>
<keyword evidence="3" id="KW-0238">DNA-binding</keyword>
<reference evidence="6 7" key="1">
    <citation type="submission" date="2019-12" db="EMBL/GenBank/DDBJ databases">
        <title>Comparative genomics gives insights into the taxonomy of the Azoarcus-Aromatoleum group and reveals separate origins of nif in the plant-associated Azoarcus and non-plant-associated Aromatoleum sub-groups.</title>
        <authorList>
            <person name="Lafos M."/>
            <person name="Maluk M."/>
            <person name="Batista M."/>
            <person name="Junghare M."/>
            <person name="Carmona M."/>
            <person name="Faoro H."/>
            <person name="Cruz L.M."/>
            <person name="Battistoni F."/>
            <person name="De Souza E."/>
            <person name="Pedrosa F."/>
            <person name="Chen W.-M."/>
            <person name="Poole P.S."/>
            <person name="Dixon R.A."/>
            <person name="James E.K."/>
        </authorList>
    </citation>
    <scope>NUCLEOTIDE SEQUENCE [LARGE SCALE GENOMIC DNA]</scope>
    <source>
        <strain evidence="6 7">ToN1</strain>
    </source>
</reference>
<dbReference type="Gene3D" id="1.10.443.10">
    <property type="entry name" value="Intergrase catalytic core"/>
    <property type="match status" value="1"/>
</dbReference>
<name>A0ABX1MRC4_9RHOO</name>
<comment type="similarity">
    <text evidence="1">Belongs to the 'phage' integrase family.</text>
</comment>
<keyword evidence="7" id="KW-1185">Reference proteome</keyword>
<dbReference type="PROSITE" id="PS51898">
    <property type="entry name" value="TYR_RECOMBINASE"/>
    <property type="match status" value="1"/>
</dbReference>
<protein>
    <submittedName>
        <fullName evidence="6">Tyrosine-type recombinase/integrase</fullName>
    </submittedName>
</protein>
<dbReference type="Pfam" id="PF00589">
    <property type="entry name" value="Phage_integrase"/>
    <property type="match status" value="1"/>
</dbReference>
<evidence type="ECO:0000256" key="3">
    <source>
        <dbReference type="ARBA" id="ARBA00023125"/>
    </source>
</evidence>